<protein>
    <submittedName>
        <fullName evidence="1">Uncharacterized protein</fullName>
    </submittedName>
</protein>
<gene>
    <name evidence="1" type="ORF">YM304_28570</name>
</gene>
<dbReference type="AlphaFoldDB" id="A0A6C7E9P1"/>
<reference evidence="1 2" key="1">
    <citation type="journal article" date="2013" name="Int. J. Syst. Evol. Microbiol.">
        <title>Ilumatobacter nonamiense sp. nov. and Ilumatobacter coccineum sp. nov., isolated from seashore sand.</title>
        <authorList>
            <person name="Matsumoto A."/>
            <person name="Kasai H."/>
            <person name="Matsuo Y."/>
            <person name="Shizuri Y."/>
            <person name="Ichikawa N."/>
            <person name="Fujita N."/>
            <person name="Omura S."/>
            <person name="Takahashi Y."/>
        </authorList>
    </citation>
    <scope>NUCLEOTIDE SEQUENCE [LARGE SCALE GENOMIC DNA]</scope>
    <source>
        <strain evidence="2">NBRC 103263 / KCTC 29153 / YM16-304</strain>
    </source>
</reference>
<name>A0A6C7E9P1_ILUCY</name>
<evidence type="ECO:0000313" key="2">
    <source>
        <dbReference type="Proteomes" id="UP000011863"/>
    </source>
</evidence>
<organism evidence="1 2">
    <name type="scientific">Ilumatobacter coccineus (strain NBRC 103263 / KCTC 29153 / YM16-304)</name>
    <dbReference type="NCBI Taxonomy" id="1313172"/>
    <lineage>
        <taxon>Bacteria</taxon>
        <taxon>Bacillati</taxon>
        <taxon>Actinomycetota</taxon>
        <taxon>Acidimicrobiia</taxon>
        <taxon>Acidimicrobiales</taxon>
        <taxon>Ilumatobacteraceae</taxon>
        <taxon>Ilumatobacter</taxon>
    </lineage>
</organism>
<sequence>MATFPSVDLTNFDLAPTVRTIRSIGGAVSSTAADNAKEVTYTAVGLGVLAYQRLQVRRREIERALRDLDER</sequence>
<dbReference type="EMBL" id="AP012057">
    <property type="protein sequence ID" value="BAN03171.1"/>
    <property type="molecule type" value="Genomic_DNA"/>
</dbReference>
<proteinExistence type="predicted"/>
<keyword evidence="2" id="KW-1185">Reference proteome</keyword>
<evidence type="ECO:0000313" key="1">
    <source>
        <dbReference type="EMBL" id="BAN03171.1"/>
    </source>
</evidence>
<accession>A0A6C7E9P1</accession>
<dbReference type="OrthoDB" id="9943298at2"/>
<dbReference type="KEGG" id="aym:YM304_28570"/>
<dbReference type="Proteomes" id="UP000011863">
    <property type="component" value="Chromosome"/>
</dbReference>